<sequence length="395" mass="45244">MSVPTTEYWLISAPGDKTPQNTFERLNQATKSGGDKMSENFKFNIPELKVGTLDVLVALSDDLNKIDLFTESIVRKIAATLEDVLESSAKGNLNENLRIGGDSNNPMPPALYLQKFQWLLAKYPLRQPLRAIADALTKDVTQVEEDLKGRLNAYNQLKGNLQQLERKSTGSLLTRNVADLVKKEDFVLGSEYLVTLTVVVPKNMTDIWLKTYETLTDKVVPRSTRMVYEDSENQLWTVTLFRLVQDEFKMKCRENKFMVRDFQYNEEEIQAGRSELDSLIADKKKKYGPLVRWLKVNFGEVFTAWIHIKALRVFVESVLRYGLPVNFQAMLVKPARKNTKRLKETLTQLYGHLDSTALSGQQLSTMDIPGLNLSNSDYYPYVFYKISLDMLEPTR</sequence>
<dbReference type="Pfam" id="PF03223">
    <property type="entry name" value="V-ATPase_C"/>
    <property type="match status" value="1"/>
</dbReference>
<dbReference type="GO" id="GO:0046961">
    <property type="term" value="F:proton-transporting ATPase activity, rotational mechanism"/>
    <property type="evidence" value="ECO:0007669"/>
    <property type="project" value="InterPro"/>
</dbReference>
<dbReference type="Gene3D" id="1.20.1460.10">
    <property type="entry name" value="subunit c (vma5p) of the yeast v-atpase, domain 2"/>
    <property type="match status" value="1"/>
</dbReference>
<keyword evidence="2 5" id="KW-0813">Transport</keyword>
<dbReference type="Proteomes" id="UP000271974">
    <property type="component" value="Unassembled WGS sequence"/>
</dbReference>
<keyword evidence="3 5" id="KW-0375">Hydrogen ion transport</keyword>
<protein>
    <recommendedName>
        <fullName evidence="5">V-type proton ATPase subunit C</fullName>
    </recommendedName>
</protein>
<name>A0A3S0Z927_ELYCH</name>
<dbReference type="GO" id="GO:0005765">
    <property type="term" value="C:lysosomal membrane"/>
    <property type="evidence" value="ECO:0007669"/>
    <property type="project" value="TreeGrafter"/>
</dbReference>
<reference evidence="6 7" key="1">
    <citation type="submission" date="2019-01" db="EMBL/GenBank/DDBJ databases">
        <title>A draft genome assembly of the solar-powered sea slug Elysia chlorotica.</title>
        <authorList>
            <person name="Cai H."/>
            <person name="Li Q."/>
            <person name="Fang X."/>
            <person name="Li J."/>
            <person name="Curtis N.E."/>
            <person name="Altenburger A."/>
            <person name="Shibata T."/>
            <person name="Feng M."/>
            <person name="Maeda T."/>
            <person name="Schwartz J.A."/>
            <person name="Shigenobu S."/>
            <person name="Lundholm N."/>
            <person name="Nishiyama T."/>
            <person name="Yang H."/>
            <person name="Hasebe M."/>
            <person name="Li S."/>
            <person name="Pierce S.K."/>
            <person name="Wang J."/>
        </authorList>
    </citation>
    <scope>NUCLEOTIDE SEQUENCE [LARGE SCALE GENOMIC DNA]</scope>
    <source>
        <strain evidence="6">EC2010</strain>
        <tissue evidence="6">Whole organism of an adult</tissue>
    </source>
</reference>
<gene>
    <name evidence="6" type="ORF">EGW08_022619</name>
</gene>
<evidence type="ECO:0000256" key="3">
    <source>
        <dbReference type="ARBA" id="ARBA00022781"/>
    </source>
</evidence>
<dbReference type="Gene3D" id="3.30.70.100">
    <property type="match status" value="1"/>
</dbReference>
<dbReference type="AlphaFoldDB" id="A0A3S0Z927"/>
<dbReference type="SUPFAM" id="SSF118203">
    <property type="entry name" value="Vacuolar ATP synthase subunit C"/>
    <property type="match status" value="1"/>
</dbReference>
<dbReference type="PANTHER" id="PTHR10137:SF0">
    <property type="entry name" value="V-TYPE PROTON ATPASE SUBUNIT C"/>
    <property type="match status" value="1"/>
</dbReference>
<evidence type="ECO:0000256" key="1">
    <source>
        <dbReference type="ARBA" id="ARBA00006138"/>
    </source>
</evidence>
<accession>A0A3S0Z927</accession>
<keyword evidence="7" id="KW-1185">Reference proteome</keyword>
<dbReference type="InterPro" id="IPR036132">
    <property type="entry name" value="Vac_ATP_synth_c_sf"/>
</dbReference>
<dbReference type="OrthoDB" id="6605928at2759"/>
<comment type="subunit">
    <text evidence="5">V-ATPase is a heteromultimeric enzyme made up of two complexes: the ATP-hydrolytic V1 complex and the proton translocation V0 complex. The V1 complex consists of three catalytic AB heterodimers that form a heterohexamer, three peripheral stalks each consisting of EG heterodimers, one central rotor including subunits D and F, and the regulatory subunits C and H. The proton translocation complex V0 consists of the proton transport subunit a, a ring of proteolipid subunits c9c'', rotary subunit d, subunits e and f, and two accessory subunits.</text>
</comment>
<dbReference type="Gene3D" id="3.30.70.1180">
    <property type="entry name" value="Vacuolar atp synthase subunit c, domain 1"/>
    <property type="match status" value="1"/>
</dbReference>
<keyword evidence="4 5" id="KW-0406">Ion transport</keyword>
<evidence type="ECO:0000256" key="4">
    <source>
        <dbReference type="ARBA" id="ARBA00023065"/>
    </source>
</evidence>
<dbReference type="GO" id="GO:0000221">
    <property type="term" value="C:vacuolar proton-transporting V-type ATPase, V1 domain"/>
    <property type="evidence" value="ECO:0007669"/>
    <property type="project" value="TreeGrafter"/>
</dbReference>
<evidence type="ECO:0000256" key="2">
    <source>
        <dbReference type="ARBA" id="ARBA00022448"/>
    </source>
</evidence>
<organism evidence="6 7">
    <name type="scientific">Elysia chlorotica</name>
    <name type="common">Eastern emerald elysia</name>
    <name type="synonym">Sea slug</name>
    <dbReference type="NCBI Taxonomy" id="188477"/>
    <lineage>
        <taxon>Eukaryota</taxon>
        <taxon>Metazoa</taxon>
        <taxon>Spiralia</taxon>
        <taxon>Lophotrochozoa</taxon>
        <taxon>Mollusca</taxon>
        <taxon>Gastropoda</taxon>
        <taxon>Heterobranchia</taxon>
        <taxon>Euthyneura</taxon>
        <taxon>Panpulmonata</taxon>
        <taxon>Sacoglossa</taxon>
        <taxon>Placobranchoidea</taxon>
        <taxon>Plakobranchidae</taxon>
        <taxon>Elysia</taxon>
    </lineage>
</organism>
<evidence type="ECO:0000313" key="6">
    <source>
        <dbReference type="EMBL" id="RUS69615.1"/>
    </source>
</evidence>
<dbReference type="CDD" id="cd14785">
    <property type="entry name" value="V-ATPase_C"/>
    <property type="match status" value="1"/>
</dbReference>
<comment type="similarity">
    <text evidence="1 5">Belongs to the V-ATPase C subunit family.</text>
</comment>
<proteinExistence type="inferred from homology"/>
<dbReference type="PANTHER" id="PTHR10137">
    <property type="entry name" value="V-TYPE PROTON ATPASE SUBUNIT C"/>
    <property type="match status" value="1"/>
</dbReference>
<comment type="caution">
    <text evidence="6">The sequence shown here is derived from an EMBL/GenBank/DDBJ whole genome shotgun (WGS) entry which is preliminary data.</text>
</comment>
<evidence type="ECO:0000313" key="7">
    <source>
        <dbReference type="Proteomes" id="UP000271974"/>
    </source>
</evidence>
<comment type="function">
    <text evidence="5">Subunit of the V1 complex of vacuolar(H+)-ATPase (V-ATPase), a multisubunit enzyme composed of a peripheral complex (V1) that hydrolyzes ATP and a membrane integral complex (V0) that translocates protons. V-ATPase is responsible for acidifying and maintaining the pH of intracellular compartments and in some cell types, is targeted to the plasma membrane, where it is responsible for acidifying the extracellular environment. Subunit C is necessary for the assembly of the catalytic sector of the enzyme and is likely to have a specific function in its catalytic activity.</text>
</comment>
<dbReference type="STRING" id="188477.A0A3S0Z927"/>
<evidence type="ECO:0000256" key="5">
    <source>
        <dbReference type="RuleBase" id="RU364010"/>
    </source>
</evidence>
<dbReference type="EMBL" id="RQTK01001621">
    <property type="protein sequence ID" value="RUS69615.1"/>
    <property type="molecule type" value="Genomic_DNA"/>
</dbReference>
<dbReference type="FunFam" id="3.30.70.100:FF:000002">
    <property type="entry name" value="V-type proton ATPase subunit C"/>
    <property type="match status" value="1"/>
</dbReference>
<dbReference type="InterPro" id="IPR004907">
    <property type="entry name" value="ATPase_V1-cplx_csu"/>
</dbReference>